<dbReference type="InterPro" id="IPR036869">
    <property type="entry name" value="J_dom_sf"/>
</dbReference>
<protein>
    <submittedName>
        <fullName evidence="2">Chaperone protein dnaJ 20, chloroplastic-like</fullName>
    </submittedName>
</protein>
<sequence length="163" mass="18819">MEICCQLNSKQVVMFPARRSMQKTYKMNFISFTASTLEARRGSSSTNFYEILSLDSEKVGFDEIKKAYRSLALQYHPDVVSSSTKEESTKKFVELQTAYETLSNPVSRQKYDYELSCLSKFGVAGMGAQDWRTEFCKDVWEDQLSGLAFRSNNRKGREKRAYM</sequence>
<dbReference type="PRINTS" id="PR00625">
    <property type="entry name" value="JDOMAIN"/>
</dbReference>
<dbReference type="CDD" id="cd06257">
    <property type="entry name" value="DnaJ"/>
    <property type="match status" value="1"/>
</dbReference>
<dbReference type="InterPro" id="IPR053232">
    <property type="entry name" value="DnaJ_C/III_chloroplastic"/>
</dbReference>
<organism evidence="2 3">
    <name type="scientific">Thalictrum thalictroides</name>
    <name type="common">Rue-anemone</name>
    <name type="synonym">Anemone thalictroides</name>
    <dbReference type="NCBI Taxonomy" id="46969"/>
    <lineage>
        <taxon>Eukaryota</taxon>
        <taxon>Viridiplantae</taxon>
        <taxon>Streptophyta</taxon>
        <taxon>Embryophyta</taxon>
        <taxon>Tracheophyta</taxon>
        <taxon>Spermatophyta</taxon>
        <taxon>Magnoliopsida</taxon>
        <taxon>Ranunculales</taxon>
        <taxon>Ranunculaceae</taxon>
        <taxon>Thalictroideae</taxon>
        <taxon>Thalictrum</taxon>
    </lineage>
</organism>
<dbReference type="Proteomes" id="UP000554482">
    <property type="component" value="Unassembled WGS sequence"/>
</dbReference>
<dbReference type="AlphaFoldDB" id="A0A7J6X351"/>
<dbReference type="PROSITE" id="PS00636">
    <property type="entry name" value="DNAJ_1"/>
    <property type="match status" value="1"/>
</dbReference>
<dbReference type="InterPro" id="IPR001623">
    <property type="entry name" value="DnaJ_domain"/>
</dbReference>
<feature type="domain" description="J" evidence="1">
    <location>
        <begin position="47"/>
        <end position="115"/>
    </location>
</feature>
<dbReference type="Gene3D" id="1.10.287.110">
    <property type="entry name" value="DnaJ domain"/>
    <property type="match status" value="1"/>
</dbReference>
<reference evidence="2 3" key="1">
    <citation type="submission" date="2020-06" db="EMBL/GenBank/DDBJ databases">
        <title>Transcriptomic and genomic resources for Thalictrum thalictroides and T. hernandezii: Facilitating candidate gene discovery in an emerging model plant lineage.</title>
        <authorList>
            <person name="Arias T."/>
            <person name="Riano-Pachon D.M."/>
            <person name="Di Stilio V.S."/>
        </authorList>
    </citation>
    <scope>NUCLEOTIDE SEQUENCE [LARGE SCALE GENOMIC DNA]</scope>
    <source>
        <strain evidence="3">cv. WT478/WT964</strain>
        <tissue evidence="2">Leaves</tissue>
    </source>
</reference>
<evidence type="ECO:0000259" key="1">
    <source>
        <dbReference type="PROSITE" id="PS50076"/>
    </source>
</evidence>
<dbReference type="SUPFAM" id="SSF46565">
    <property type="entry name" value="Chaperone J-domain"/>
    <property type="match status" value="1"/>
</dbReference>
<evidence type="ECO:0000313" key="2">
    <source>
        <dbReference type="EMBL" id="KAF5202772.1"/>
    </source>
</evidence>
<dbReference type="GO" id="GO:0009507">
    <property type="term" value="C:chloroplast"/>
    <property type="evidence" value="ECO:0007669"/>
    <property type="project" value="TreeGrafter"/>
</dbReference>
<comment type="caution">
    <text evidence="2">The sequence shown here is derived from an EMBL/GenBank/DDBJ whole genome shotgun (WGS) entry which is preliminary data.</text>
</comment>
<dbReference type="InterPro" id="IPR018253">
    <property type="entry name" value="DnaJ_domain_CS"/>
</dbReference>
<dbReference type="PANTHER" id="PTHR45090:SF3">
    <property type="entry name" value="OS09G0368800 PROTEIN"/>
    <property type="match status" value="1"/>
</dbReference>
<accession>A0A7J6X351</accession>
<dbReference type="SMART" id="SM00271">
    <property type="entry name" value="DnaJ"/>
    <property type="match status" value="1"/>
</dbReference>
<dbReference type="PANTHER" id="PTHR45090">
    <property type="entry name" value="CHAPERONE PROTEIN DNAJ 20 CHLOROPLASTIC"/>
    <property type="match status" value="1"/>
</dbReference>
<dbReference type="Pfam" id="PF00226">
    <property type="entry name" value="DnaJ"/>
    <property type="match status" value="1"/>
</dbReference>
<proteinExistence type="predicted"/>
<dbReference type="OrthoDB" id="10250354at2759"/>
<dbReference type="PROSITE" id="PS50076">
    <property type="entry name" value="DNAJ_2"/>
    <property type="match status" value="1"/>
</dbReference>
<evidence type="ECO:0000313" key="3">
    <source>
        <dbReference type="Proteomes" id="UP000554482"/>
    </source>
</evidence>
<keyword evidence="3" id="KW-1185">Reference proteome</keyword>
<dbReference type="EMBL" id="JABWDY010007665">
    <property type="protein sequence ID" value="KAF5202772.1"/>
    <property type="molecule type" value="Genomic_DNA"/>
</dbReference>
<gene>
    <name evidence="2" type="ORF">FRX31_007641</name>
</gene>
<name>A0A7J6X351_THATH</name>